<name>A0A426XW70_ENSVE</name>
<evidence type="ECO:0000313" key="1">
    <source>
        <dbReference type="EMBL" id="RRT43745.1"/>
    </source>
</evidence>
<proteinExistence type="predicted"/>
<evidence type="ECO:0000313" key="2">
    <source>
        <dbReference type="Proteomes" id="UP000287651"/>
    </source>
</evidence>
<comment type="caution">
    <text evidence="1">The sequence shown here is derived from an EMBL/GenBank/DDBJ whole genome shotgun (WGS) entry which is preliminary data.</text>
</comment>
<accession>A0A426XW70</accession>
<dbReference type="Proteomes" id="UP000287651">
    <property type="component" value="Unassembled WGS sequence"/>
</dbReference>
<dbReference type="AlphaFoldDB" id="A0A426XW70"/>
<gene>
    <name evidence="1" type="ORF">B296_00029880</name>
</gene>
<protein>
    <submittedName>
        <fullName evidence="1">Uncharacterized protein</fullName>
    </submittedName>
</protein>
<reference evidence="1 2" key="1">
    <citation type="journal article" date="2014" name="Agronomy (Basel)">
        <title>A Draft Genome Sequence for Ensete ventricosum, the Drought-Tolerant Tree Against Hunger.</title>
        <authorList>
            <person name="Harrison J."/>
            <person name="Moore K.A."/>
            <person name="Paszkiewicz K."/>
            <person name="Jones T."/>
            <person name="Grant M."/>
            <person name="Ambacheew D."/>
            <person name="Muzemil S."/>
            <person name="Studholme D.J."/>
        </authorList>
    </citation>
    <scope>NUCLEOTIDE SEQUENCE [LARGE SCALE GENOMIC DNA]</scope>
</reference>
<dbReference type="EMBL" id="AMZH03016931">
    <property type="protein sequence ID" value="RRT43745.1"/>
    <property type="molecule type" value="Genomic_DNA"/>
</dbReference>
<organism evidence="1 2">
    <name type="scientific">Ensete ventricosum</name>
    <name type="common">Abyssinian banana</name>
    <name type="synonym">Musa ensete</name>
    <dbReference type="NCBI Taxonomy" id="4639"/>
    <lineage>
        <taxon>Eukaryota</taxon>
        <taxon>Viridiplantae</taxon>
        <taxon>Streptophyta</taxon>
        <taxon>Embryophyta</taxon>
        <taxon>Tracheophyta</taxon>
        <taxon>Spermatophyta</taxon>
        <taxon>Magnoliopsida</taxon>
        <taxon>Liliopsida</taxon>
        <taxon>Zingiberales</taxon>
        <taxon>Musaceae</taxon>
        <taxon>Ensete</taxon>
    </lineage>
</organism>
<sequence>MATKMMMINPFMASSGPTLHLFSSIAGLLVFPASELFALVSLKPTPAVFSSVFTDGSVHAHLPALGQRLLVERVRPRRDEPLLDAIPWIDLLPKWWWWWLPRRLRTSNLTVGGTGPGGFMGCRCE</sequence>